<reference evidence="1 2" key="1">
    <citation type="submission" date="2020-02" db="EMBL/GenBank/DDBJ databases">
        <authorList>
            <person name="Ferguson B K."/>
        </authorList>
    </citation>
    <scope>NUCLEOTIDE SEQUENCE [LARGE SCALE GENOMIC DNA]</scope>
</reference>
<protein>
    <submittedName>
        <fullName evidence="1">Uncharacterized protein</fullName>
    </submittedName>
</protein>
<evidence type="ECO:0000313" key="1">
    <source>
        <dbReference type="EMBL" id="CAB0018802.1"/>
    </source>
</evidence>
<gene>
    <name evidence="1" type="ORF">NTEN_LOCUS22548</name>
</gene>
<dbReference type="EMBL" id="CADCXU010033248">
    <property type="protein sequence ID" value="CAB0018802.1"/>
    <property type="molecule type" value="Genomic_DNA"/>
</dbReference>
<dbReference type="AlphaFoldDB" id="A0A6H5HP84"/>
<evidence type="ECO:0000313" key="2">
    <source>
        <dbReference type="Proteomes" id="UP000479000"/>
    </source>
</evidence>
<accession>A0A6H5HP84</accession>
<keyword evidence="2" id="KW-1185">Reference proteome</keyword>
<name>A0A6H5HP84_9HEMI</name>
<organism evidence="1 2">
    <name type="scientific">Nesidiocoris tenuis</name>
    <dbReference type="NCBI Taxonomy" id="355587"/>
    <lineage>
        <taxon>Eukaryota</taxon>
        <taxon>Metazoa</taxon>
        <taxon>Ecdysozoa</taxon>
        <taxon>Arthropoda</taxon>
        <taxon>Hexapoda</taxon>
        <taxon>Insecta</taxon>
        <taxon>Pterygota</taxon>
        <taxon>Neoptera</taxon>
        <taxon>Paraneoptera</taxon>
        <taxon>Hemiptera</taxon>
        <taxon>Heteroptera</taxon>
        <taxon>Panheteroptera</taxon>
        <taxon>Cimicomorpha</taxon>
        <taxon>Miridae</taxon>
        <taxon>Dicyphina</taxon>
        <taxon>Nesidiocoris</taxon>
    </lineage>
</organism>
<dbReference type="Proteomes" id="UP000479000">
    <property type="component" value="Unassembled WGS sequence"/>
</dbReference>
<proteinExistence type="predicted"/>
<feature type="non-terminal residue" evidence="1">
    <location>
        <position position="51"/>
    </location>
</feature>
<sequence length="51" mass="6196">MNVYKYFFLCMNLSEREPRTYPIEDRCAGEKLRVIRARIRPMWTPCGLFHS</sequence>